<dbReference type="Pfam" id="PF01541">
    <property type="entry name" value="GIY-YIG"/>
    <property type="match status" value="1"/>
</dbReference>
<evidence type="ECO:0000259" key="2">
    <source>
        <dbReference type="PROSITE" id="PS50164"/>
    </source>
</evidence>
<dbReference type="InterPro" id="IPR050190">
    <property type="entry name" value="UPF0213_domain"/>
</dbReference>
<keyword evidence="3" id="KW-0255">Endonuclease</keyword>
<protein>
    <submittedName>
        <fullName evidence="3">Endonuclease</fullName>
    </submittedName>
</protein>
<dbReference type="SUPFAM" id="SSF82771">
    <property type="entry name" value="GIY-YIG endonuclease"/>
    <property type="match status" value="1"/>
</dbReference>
<dbReference type="PANTHER" id="PTHR34477">
    <property type="entry name" value="UPF0213 PROTEIN YHBQ"/>
    <property type="match status" value="1"/>
</dbReference>
<dbReference type="InterPro" id="IPR035901">
    <property type="entry name" value="GIY-YIG_endonuc_sf"/>
</dbReference>
<keyword evidence="3" id="KW-0378">Hydrolase</keyword>
<dbReference type="AlphaFoldDB" id="A0A2H0BEW0"/>
<dbReference type="GO" id="GO:0004519">
    <property type="term" value="F:endonuclease activity"/>
    <property type="evidence" value="ECO:0007669"/>
    <property type="project" value="UniProtKB-KW"/>
</dbReference>
<comment type="similarity">
    <text evidence="1">Belongs to the UPF0213 family.</text>
</comment>
<keyword evidence="3" id="KW-0540">Nuclease</keyword>
<sequence>MYFVYIIYNEEADKFYIGQTDDLEQRIIYHNTHEFNNSYTSRFAGHWNVIYKESYSDRTSSLKREKQLKSFQGRQFIKKLLPR</sequence>
<dbReference type="EMBL" id="PCST01000034">
    <property type="protein sequence ID" value="PIP55570.1"/>
    <property type="molecule type" value="Genomic_DNA"/>
</dbReference>
<name>A0A2H0BEW0_9BACT</name>
<comment type="caution">
    <text evidence="3">The sequence shown here is derived from an EMBL/GenBank/DDBJ whole genome shotgun (WGS) entry which is preliminary data.</text>
</comment>
<proteinExistence type="inferred from homology"/>
<dbReference type="Gene3D" id="3.40.1440.10">
    <property type="entry name" value="GIY-YIG endonuclease"/>
    <property type="match status" value="1"/>
</dbReference>
<accession>A0A2H0BEW0</accession>
<dbReference type="PANTHER" id="PTHR34477:SF1">
    <property type="entry name" value="UPF0213 PROTEIN YHBQ"/>
    <property type="match status" value="1"/>
</dbReference>
<dbReference type="InterPro" id="IPR000305">
    <property type="entry name" value="GIY-YIG_endonuc"/>
</dbReference>
<evidence type="ECO:0000313" key="3">
    <source>
        <dbReference type="EMBL" id="PIP55570.1"/>
    </source>
</evidence>
<reference evidence="3 4" key="1">
    <citation type="submission" date="2017-09" db="EMBL/GenBank/DDBJ databases">
        <title>Depth-based differentiation of microbial function through sediment-hosted aquifers and enrichment of novel symbionts in the deep terrestrial subsurface.</title>
        <authorList>
            <person name="Probst A.J."/>
            <person name="Ladd B."/>
            <person name="Jarett J.K."/>
            <person name="Geller-Mcgrath D.E."/>
            <person name="Sieber C.M."/>
            <person name="Emerson J.B."/>
            <person name="Anantharaman K."/>
            <person name="Thomas B.C."/>
            <person name="Malmstrom R."/>
            <person name="Stieglmeier M."/>
            <person name="Klingl A."/>
            <person name="Woyke T."/>
            <person name="Ryan C.M."/>
            <person name="Banfield J.F."/>
        </authorList>
    </citation>
    <scope>NUCLEOTIDE SEQUENCE [LARGE SCALE GENOMIC DNA]</scope>
    <source>
        <strain evidence="3">CG22_combo_CG10-13_8_21_14_all_42_17</strain>
    </source>
</reference>
<gene>
    <name evidence="3" type="ORF">COX06_02545</name>
</gene>
<dbReference type="Proteomes" id="UP000229794">
    <property type="component" value="Unassembled WGS sequence"/>
</dbReference>
<dbReference type="PROSITE" id="PS50164">
    <property type="entry name" value="GIY_YIG"/>
    <property type="match status" value="1"/>
</dbReference>
<evidence type="ECO:0000313" key="4">
    <source>
        <dbReference type="Proteomes" id="UP000229794"/>
    </source>
</evidence>
<feature type="domain" description="GIY-YIG" evidence="2">
    <location>
        <begin position="1"/>
        <end position="78"/>
    </location>
</feature>
<organism evidence="3 4">
    <name type="scientific">Candidatus Zambryskibacteria bacterium CG22_combo_CG10-13_8_21_14_all_42_17</name>
    <dbReference type="NCBI Taxonomy" id="1975118"/>
    <lineage>
        <taxon>Bacteria</taxon>
        <taxon>Candidatus Zambryskiibacteriota</taxon>
    </lineage>
</organism>
<evidence type="ECO:0000256" key="1">
    <source>
        <dbReference type="ARBA" id="ARBA00007435"/>
    </source>
</evidence>